<sequence>MVKTSVRLLASLVLLASFPAATAQEVPGRPEETIPAQVELMYERGLQYLAKSQNEKGSWNDPVGGEPGVVGLCVAAFLAHGEDANNGRYAKNIRLGIDYILSQQNDKNGYIGSSMYNHGFATKALAECYGVLDNPKIAPALKKAVDLIISAQKRNRFNAWRYTPDSHDADTTVTGCQMVTLFAARNAGIGVPDEVIKKGLAYLATCRGKDGDYGYTSSSGGKPTLTAIGSLCYSLAKEKESKGYQASLAYLKKNMDYRDRYYPYYYEYYMAQALFHADEAAWREWNTRNIRYMSTIQSQDGSFPGNQGPSFNTAGALLSFALNYRYLPIYEK</sequence>
<dbReference type="Gene3D" id="1.50.10.20">
    <property type="match status" value="2"/>
</dbReference>
<evidence type="ECO:0000256" key="1">
    <source>
        <dbReference type="SAM" id="SignalP"/>
    </source>
</evidence>
<reference evidence="2" key="1">
    <citation type="submission" date="2021-01" db="EMBL/GenBank/DDBJ databases">
        <title>Modified the classification status of verrucomicrobia.</title>
        <authorList>
            <person name="Feng X."/>
        </authorList>
    </citation>
    <scope>NUCLEOTIDE SEQUENCE</scope>
    <source>
        <strain evidence="2">JCM 18052</strain>
    </source>
</reference>
<feature type="chain" id="PRO_5036680359" evidence="1">
    <location>
        <begin position="24"/>
        <end position="332"/>
    </location>
</feature>
<dbReference type="SUPFAM" id="SSF48239">
    <property type="entry name" value="Terpenoid cyclases/Protein prenyltransferases"/>
    <property type="match status" value="1"/>
</dbReference>
<gene>
    <name evidence="2" type="ORF">JIN84_00770</name>
</gene>
<dbReference type="Proteomes" id="UP000600139">
    <property type="component" value="Unassembled WGS sequence"/>
</dbReference>
<comment type="caution">
    <text evidence="2">The sequence shown here is derived from an EMBL/GenBank/DDBJ whole genome shotgun (WGS) entry which is preliminary data.</text>
</comment>
<keyword evidence="1" id="KW-0732">Signal</keyword>
<organism evidence="2 3">
    <name type="scientific">Luteolibacter yonseiensis</name>
    <dbReference type="NCBI Taxonomy" id="1144680"/>
    <lineage>
        <taxon>Bacteria</taxon>
        <taxon>Pseudomonadati</taxon>
        <taxon>Verrucomicrobiota</taxon>
        <taxon>Verrucomicrobiia</taxon>
        <taxon>Verrucomicrobiales</taxon>
        <taxon>Verrucomicrobiaceae</taxon>
        <taxon>Luteolibacter</taxon>
    </lineage>
</organism>
<dbReference type="AlphaFoldDB" id="A0A934R254"/>
<keyword evidence="3" id="KW-1185">Reference proteome</keyword>
<dbReference type="RefSeq" id="WP_200349101.1">
    <property type="nucleotide sequence ID" value="NZ_BAABHZ010000005.1"/>
</dbReference>
<protein>
    <submittedName>
        <fullName evidence="2">Terpene cyclase/mutase family protein</fullName>
    </submittedName>
</protein>
<accession>A0A934R254</accession>
<dbReference type="CDD" id="cd00688">
    <property type="entry name" value="ISOPREN_C2_like"/>
    <property type="match status" value="1"/>
</dbReference>
<dbReference type="InterPro" id="IPR008930">
    <property type="entry name" value="Terpenoid_cyclase/PrenylTrfase"/>
</dbReference>
<dbReference type="EMBL" id="JAENIK010000001">
    <property type="protein sequence ID" value="MBK1814140.1"/>
    <property type="molecule type" value="Genomic_DNA"/>
</dbReference>
<name>A0A934R254_9BACT</name>
<feature type="signal peptide" evidence="1">
    <location>
        <begin position="1"/>
        <end position="23"/>
    </location>
</feature>
<evidence type="ECO:0000313" key="2">
    <source>
        <dbReference type="EMBL" id="MBK1814140.1"/>
    </source>
</evidence>
<evidence type="ECO:0000313" key="3">
    <source>
        <dbReference type="Proteomes" id="UP000600139"/>
    </source>
</evidence>
<proteinExistence type="predicted"/>